<dbReference type="Proteomes" id="UP000291117">
    <property type="component" value="Unassembled WGS sequence"/>
</dbReference>
<dbReference type="PROSITE" id="PS51118">
    <property type="entry name" value="HTH_HXLR"/>
    <property type="match status" value="1"/>
</dbReference>
<accession>A0A4U1G169</accession>
<name>A0A4R0N8N4_9SPHI</name>
<dbReference type="Proteomes" id="UP000309594">
    <property type="component" value="Unassembled WGS sequence"/>
</dbReference>
<evidence type="ECO:0000313" key="8">
    <source>
        <dbReference type="Proteomes" id="UP000309594"/>
    </source>
</evidence>
<comment type="caution">
    <text evidence="5">The sequence shown here is derived from an EMBL/GenBank/DDBJ whole genome shotgun (WGS) entry which is preliminary data.</text>
</comment>
<evidence type="ECO:0000259" key="4">
    <source>
        <dbReference type="PROSITE" id="PS51118"/>
    </source>
</evidence>
<keyword evidence="2" id="KW-0238">DNA-binding</keyword>
<dbReference type="GO" id="GO:0003677">
    <property type="term" value="F:DNA binding"/>
    <property type="evidence" value="ECO:0007669"/>
    <property type="project" value="UniProtKB-KW"/>
</dbReference>
<reference evidence="6 8" key="2">
    <citation type="submission" date="2019-04" db="EMBL/GenBank/DDBJ databases">
        <title>Pedobacter sp. RP-1-16 sp. nov., isolated from Arctic soil.</title>
        <authorList>
            <person name="Dahal R.H."/>
            <person name="Kim D.-U."/>
        </authorList>
    </citation>
    <scope>NUCLEOTIDE SEQUENCE [LARGE SCALE GENOMIC DNA]</scope>
    <source>
        <strain evidence="6 8">RP-1-16</strain>
    </source>
</reference>
<reference evidence="5 7" key="1">
    <citation type="submission" date="2019-02" db="EMBL/GenBank/DDBJ databases">
        <title>Pedobacter sp. RP-3-8 sp. nov., isolated from Arctic soil.</title>
        <authorList>
            <person name="Dahal R.H."/>
        </authorList>
    </citation>
    <scope>NUCLEOTIDE SEQUENCE [LARGE SCALE GENOMIC DNA]</scope>
    <source>
        <strain evidence="5 7">RP-3-8</strain>
    </source>
</reference>
<evidence type="ECO:0000313" key="5">
    <source>
        <dbReference type="EMBL" id="TCC96529.1"/>
    </source>
</evidence>
<keyword evidence="3" id="KW-0804">Transcription</keyword>
<organism evidence="5 7">
    <name type="scientific">Pedobacter hiemivivus</name>
    <dbReference type="NCBI Taxonomy" id="2530454"/>
    <lineage>
        <taxon>Bacteria</taxon>
        <taxon>Pseudomonadati</taxon>
        <taxon>Bacteroidota</taxon>
        <taxon>Sphingobacteriia</taxon>
        <taxon>Sphingobacteriales</taxon>
        <taxon>Sphingobacteriaceae</taxon>
        <taxon>Pedobacter</taxon>
    </lineage>
</organism>
<gene>
    <name evidence="5" type="ORF">EZ444_11150</name>
    <name evidence="6" type="ORF">FBD94_21185</name>
</gene>
<feature type="domain" description="HTH hxlR-type" evidence="4">
    <location>
        <begin position="12"/>
        <end position="115"/>
    </location>
</feature>
<dbReference type="InterPro" id="IPR002577">
    <property type="entry name" value="HTH_HxlR"/>
</dbReference>
<dbReference type="InterPro" id="IPR036390">
    <property type="entry name" value="WH_DNA-bd_sf"/>
</dbReference>
<dbReference type="Gene3D" id="1.10.10.10">
    <property type="entry name" value="Winged helix-like DNA-binding domain superfamily/Winged helix DNA-binding domain"/>
    <property type="match status" value="1"/>
</dbReference>
<proteinExistence type="predicted"/>
<dbReference type="AlphaFoldDB" id="A0A4R0N8N4"/>
<keyword evidence="7" id="KW-1185">Reference proteome</keyword>
<evidence type="ECO:0000256" key="3">
    <source>
        <dbReference type="ARBA" id="ARBA00023163"/>
    </source>
</evidence>
<evidence type="ECO:0000256" key="2">
    <source>
        <dbReference type="ARBA" id="ARBA00023125"/>
    </source>
</evidence>
<dbReference type="EMBL" id="SWDX01000010">
    <property type="protein sequence ID" value="TKC57148.1"/>
    <property type="molecule type" value="Genomic_DNA"/>
</dbReference>
<sequence length="118" mass="13415">MLKKLENSKEACDIHHRAIRDTMDILSGKWKLQIVGSLSLGKKHFGGLMAHIDGIGAKMLSKELQDLELNGLVKRTVYNTKPITVEYELTSYGNSLQPLVDEIVAWGMQHRRKLRDKD</sequence>
<evidence type="ECO:0000313" key="7">
    <source>
        <dbReference type="Proteomes" id="UP000291117"/>
    </source>
</evidence>
<dbReference type="RefSeq" id="WP_131608826.1">
    <property type="nucleotide sequence ID" value="NZ_SJSM01000005.1"/>
</dbReference>
<dbReference type="Pfam" id="PF01638">
    <property type="entry name" value="HxlR"/>
    <property type="match status" value="1"/>
</dbReference>
<accession>A0A4R0N8N4</accession>
<dbReference type="InterPro" id="IPR036388">
    <property type="entry name" value="WH-like_DNA-bd_sf"/>
</dbReference>
<dbReference type="SUPFAM" id="SSF46785">
    <property type="entry name" value="Winged helix' DNA-binding domain"/>
    <property type="match status" value="1"/>
</dbReference>
<protein>
    <submittedName>
        <fullName evidence="5 6">Transcriptional regulator</fullName>
    </submittedName>
</protein>
<keyword evidence="1" id="KW-0805">Transcription regulation</keyword>
<evidence type="ECO:0000313" key="6">
    <source>
        <dbReference type="EMBL" id="TKC57148.1"/>
    </source>
</evidence>
<dbReference type="OrthoDB" id="2619345at2"/>
<dbReference type="PANTHER" id="PTHR33204">
    <property type="entry name" value="TRANSCRIPTIONAL REGULATOR, MARR FAMILY"/>
    <property type="match status" value="1"/>
</dbReference>
<evidence type="ECO:0000256" key="1">
    <source>
        <dbReference type="ARBA" id="ARBA00023015"/>
    </source>
</evidence>
<dbReference type="PANTHER" id="PTHR33204:SF29">
    <property type="entry name" value="TRANSCRIPTIONAL REGULATOR"/>
    <property type="match status" value="1"/>
</dbReference>
<dbReference type="EMBL" id="SJSM01000005">
    <property type="protein sequence ID" value="TCC96529.1"/>
    <property type="molecule type" value="Genomic_DNA"/>
</dbReference>